<dbReference type="Proteomes" id="UP000294003">
    <property type="component" value="Unassembled WGS sequence"/>
</dbReference>
<proteinExistence type="predicted"/>
<gene>
    <name evidence="2" type="ORF">DL762_005538</name>
</gene>
<feature type="compositionally biased region" description="Low complexity" evidence="1">
    <location>
        <begin position="54"/>
        <end position="78"/>
    </location>
</feature>
<evidence type="ECO:0008006" key="4">
    <source>
        <dbReference type="Google" id="ProtNLM"/>
    </source>
</evidence>
<feature type="compositionally biased region" description="Polar residues" evidence="1">
    <location>
        <begin position="105"/>
        <end position="115"/>
    </location>
</feature>
<evidence type="ECO:0000313" key="3">
    <source>
        <dbReference type="Proteomes" id="UP000294003"/>
    </source>
</evidence>
<keyword evidence="3" id="KW-1185">Reference proteome</keyword>
<feature type="compositionally biased region" description="Low complexity" evidence="1">
    <location>
        <begin position="1"/>
        <end position="23"/>
    </location>
</feature>
<reference evidence="2 3" key="1">
    <citation type="submission" date="2018-06" db="EMBL/GenBank/DDBJ databases">
        <title>Complete Genomes of Monosporascus.</title>
        <authorList>
            <person name="Robinson A.J."/>
            <person name="Natvig D.O."/>
        </authorList>
    </citation>
    <scope>NUCLEOTIDE SEQUENCE [LARGE SCALE GENOMIC DNA]</scope>
    <source>
        <strain evidence="2 3">CBS 609.92</strain>
    </source>
</reference>
<sequence length="352" mass="36398">MSKAPSKAPSRAPGAPPAASSPSQAPPPSRAPVPAHPSASTGSRGPGEVVSLTPSKAPKAVSPSSQPPIAASAAPLPSKAQLRSHAPTSAHPSKYPSSRAPGQLTPVTEVTSSPSKVPLPYSVPAAAPLTSNVPLPSPAPTSARPPTISPRSRAPSPPQRPSAVPAPAAPPSPAPSAHAVSGSAGPASATPAAVPSAPPGGNPSIVSAYRDVEDRRRAVLQTAYATLAPGERAAQDAWATRKADELAPCPYNFPWLRDDECPGYRCAGGAHYVSDTILAEGVPGLYATRCHPGLRNWDREPTEQEQVPPGYYGPVRPVGVDKRGRYTYFEKGVDWEKTSLRKQIEPTAFDWS</sequence>
<feature type="region of interest" description="Disordered" evidence="1">
    <location>
        <begin position="1"/>
        <end position="206"/>
    </location>
</feature>
<dbReference type="EMBL" id="QJNS01000157">
    <property type="protein sequence ID" value="RYO84636.1"/>
    <property type="molecule type" value="Genomic_DNA"/>
</dbReference>
<organism evidence="2 3">
    <name type="scientific">Monosporascus cannonballus</name>
    <dbReference type="NCBI Taxonomy" id="155416"/>
    <lineage>
        <taxon>Eukaryota</taxon>
        <taxon>Fungi</taxon>
        <taxon>Dikarya</taxon>
        <taxon>Ascomycota</taxon>
        <taxon>Pezizomycotina</taxon>
        <taxon>Sordariomycetes</taxon>
        <taxon>Xylariomycetidae</taxon>
        <taxon>Xylariales</taxon>
        <taxon>Xylariales incertae sedis</taxon>
        <taxon>Monosporascus</taxon>
    </lineage>
</organism>
<evidence type="ECO:0000256" key="1">
    <source>
        <dbReference type="SAM" id="MobiDB-lite"/>
    </source>
</evidence>
<protein>
    <recommendedName>
        <fullName evidence="4">Vps72/YL1 C-terminal domain-containing protein</fullName>
    </recommendedName>
</protein>
<accession>A0ABY0H5P1</accession>
<name>A0ABY0H5P1_9PEZI</name>
<feature type="compositionally biased region" description="Low complexity" evidence="1">
    <location>
        <begin position="140"/>
        <end position="154"/>
    </location>
</feature>
<evidence type="ECO:0000313" key="2">
    <source>
        <dbReference type="EMBL" id="RYO84636.1"/>
    </source>
</evidence>
<comment type="caution">
    <text evidence="2">The sequence shown here is derived from an EMBL/GenBank/DDBJ whole genome shotgun (WGS) entry which is preliminary data.</text>
</comment>
<feature type="compositionally biased region" description="Low complexity" evidence="1">
    <location>
        <begin position="175"/>
        <end position="195"/>
    </location>
</feature>
<feature type="compositionally biased region" description="Pro residues" evidence="1">
    <location>
        <begin position="24"/>
        <end position="35"/>
    </location>
</feature>